<dbReference type="InterPro" id="IPR036388">
    <property type="entry name" value="WH-like_DNA-bd_sf"/>
</dbReference>
<dbReference type="PROSITE" id="PS51078">
    <property type="entry name" value="ICLR_ED"/>
    <property type="match status" value="1"/>
</dbReference>
<name>A0A3E2BIV1_9BACT</name>
<dbReference type="InterPro" id="IPR036390">
    <property type="entry name" value="WH_DNA-bd_sf"/>
</dbReference>
<protein>
    <submittedName>
        <fullName evidence="6">Transcriptional regulator, IclR family</fullName>
    </submittedName>
</protein>
<evidence type="ECO:0000256" key="2">
    <source>
        <dbReference type="ARBA" id="ARBA00023125"/>
    </source>
</evidence>
<dbReference type="Pfam" id="PF01614">
    <property type="entry name" value="IclR_C"/>
    <property type="match status" value="1"/>
</dbReference>
<keyword evidence="1" id="KW-0805">Transcription regulation</keyword>
<dbReference type="Gene3D" id="3.30.450.40">
    <property type="match status" value="1"/>
</dbReference>
<dbReference type="InterPro" id="IPR050707">
    <property type="entry name" value="HTH_MetabolicPath_Reg"/>
</dbReference>
<keyword evidence="2" id="KW-0238">DNA-binding</keyword>
<dbReference type="AlphaFoldDB" id="A0A3E2BIV1"/>
<dbReference type="GO" id="GO:0003700">
    <property type="term" value="F:DNA-binding transcription factor activity"/>
    <property type="evidence" value="ECO:0007669"/>
    <property type="project" value="TreeGrafter"/>
</dbReference>
<dbReference type="InterPro" id="IPR005471">
    <property type="entry name" value="Tscrpt_reg_IclR_N"/>
</dbReference>
<keyword evidence="3" id="KW-0804">Transcription</keyword>
<dbReference type="PANTHER" id="PTHR30136">
    <property type="entry name" value="HELIX-TURN-HELIX TRANSCRIPTIONAL REGULATOR, ICLR FAMILY"/>
    <property type="match status" value="1"/>
</dbReference>
<dbReference type="SUPFAM" id="SSF46785">
    <property type="entry name" value="Winged helix' DNA-binding domain"/>
    <property type="match status" value="1"/>
</dbReference>
<dbReference type="Gene3D" id="1.10.10.10">
    <property type="entry name" value="Winged helix-like DNA-binding domain superfamily/Winged helix DNA-binding domain"/>
    <property type="match status" value="1"/>
</dbReference>
<evidence type="ECO:0000256" key="1">
    <source>
        <dbReference type="ARBA" id="ARBA00023015"/>
    </source>
</evidence>
<sequence>MNLKKERLDYFSTPFAKGLSVLSLFNPDHKNFSLKEIADALDTNPSSAYRFVNTLVKLGYLTKDPRTKLLSLGQKAYLLGLNLVNSYSLLDVVKPFIDEVNEQLNVSVDSCVLEGDHLLQLYFRPAKDAPYYQGLIINPAINCTGLGKAILAFLPEEEQQQLLDRIKLYRRTENSITDKVELIADLERTRKRGYAVNNEEYIKGLITIAVPFINLKTGHPVGAVSFDFLIHQGPLREIEKKYAAALLKLGKDISAVIK</sequence>
<dbReference type="InterPro" id="IPR014757">
    <property type="entry name" value="Tscrpt_reg_IclR_C"/>
</dbReference>
<proteinExistence type="predicted"/>
<evidence type="ECO:0000313" key="6">
    <source>
        <dbReference type="EMBL" id="RFT14655.1"/>
    </source>
</evidence>
<feature type="domain" description="IclR-ED" evidence="5">
    <location>
        <begin position="75"/>
        <end position="258"/>
    </location>
</feature>
<dbReference type="GO" id="GO:0045892">
    <property type="term" value="P:negative regulation of DNA-templated transcription"/>
    <property type="evidence" value="ECO:0007669"/>
    <property type="project" value="TreeGrafter"/>
</dbReference>
<dbReference type="EMBL" id="QUAH01000025">
    <property type="protein sequence ID" value="RFT14655.1"/>
    <property type="molecule type" value="Genomic_DNA"/>
</dbReference>
<evidence type="ECO:0000256" key="3">
    <source>
        <dbReference type="ARBA" id="ARBA00023163"/>
    </source>
</evidence>
<evidence type="ECO:0000259" key="4">
    <source>
        <dbReference type="PROSITE" id="PS51077"/>
    </source>
</evidence>
<dbReference type="Pfam" id="PF09339">
    <property type="entry name" value="HTH_IclR"/>
    <property type="match status" value="1"/>
</dbReference>
<reference evidence="6 7" key="1">
    <citation type="submission" date="2018-08" db="EMBL/GenBank/DDBJ databases">
        <title>Genome analysis of the thermophilic bacterium of the candidate phylum Aminicenantes from deep subsurface aquifer revealed its physiology and ecological role.</title>
        <authorList>
            <person name="Kadnikov V.V."/>
            <person name="Mardanov A.V."/>
            <person name="Beletsky A.V."/>
            <person name="Karnachuk O.V."/>
            <person name="Ravin N.V."/>
        </authorList>
    </citation>
    <scope>NUCLEOTIDE SEQUENCE [LARGE SCALE GENOMIC DNA]</scope>
    <source>
        <strain evidence="6">BY38</strain>
    </source>
</reference>
<dbReference type="SMART" id="SM00346">
    <property type="entry name" value="HTH_ICLR"/>
    <property type="match status" value="1"/>
</dbReference>
<comment type="caution">
    <text evidence="6">The sequence shown here is derived from an EMBL/GenBank/DDBJ whole genome shotgun (WGS) entry which is preliminary data.</text>
</comment>
<evidence type="ECO:0000313" key="7">
    <source>
        <dbReference type="Proteomes" id="UP000257323"/>
    </source>
</evidence>
<dbReference type="PANTHER" id="PTHR30136:SF35">
    <property type="entry name" value="HTH-TYPE TRANSCRIPTIONAL REGULATOR RV1719"/>
    <property type="match status" value="1"/>
</dbReference>
<feature type="domain" description="HTH iclR-type" evidence="4">
    <location>
        <begin position="12"/>
        <end position="74"/>
    </location>
</feature>
<dbReference type="SUPFAM" id="SSF55781">
    <property type="entry name" value="GAF domain-like"/>
    <property type="match status" value="1"/>
</dbReference>
<dbReference type="PROSITE" id="PS51077">
    <property type="entry name" value="HTH_ICLR"/>
    <property type="match status" value="1"/>
</dbReference>
<organism evidence="6 7">
    <name type="scientific">Candidatus Saccharicenans subterraneus</name>
    <dbReference type="NCBI Taxonomy" id="2508984"/>
    <lineage>
        <taxon>Bacteria</taxon>
        <taxon>Candidatus Aminicenantota</taxon>
        <taxon>Candidatus Aminicenantia</taxon>
        <taxon>Candidatus Aminicenantales</taxon>
        <taxon>Candidatus Saccharicenantaceae</taxon>
        <taxon>Candidatus Saccharicenans</taxon>
    </lineage>
</organism>
<dbReference type="InterPro" id="IPR029016">
    <property type="entry name" value="GAF-like_dom_sf"/>
</dbReference>
<dbReference type="GO" id="GO:0003677">
    <property type="term" value="F:DNA binding"/>
    <property type="evidence" value="ECO:0007669"/>
    <property type="project" value="UniProtKB-KW"/>
</dbReference>
<gene>
    <name evidence="6" type="ORF">OP8BY_0140</name>
</gene>
<accession>A0A3E2BIV1</accession>
<dbReference type="Proteomes" id="UP000257323">
    <property type="component" value="Unassembled WGS sequence"/>
</dbReference>
<evidence type="ECO:0000259" key="5">
    <source>
        <dbReference type="PROSITE" id="PS51078"/>
    </source>
</evidence>